<protein>
    <submittedName>
        <fullName evidence="6">Predicted 3',5'-cyclic-nucleotide phosphodiesterase</fullName>
        <ecNumber evidence="6">3.1.4.17</ecNumber>
    </submittedName>
</protein>
<dbReference type="PANTHER" id="PTHR42988:SF2">
    <property type="entry name" value="CYCLIC NUCLEOTIDE PHOSPHODIESTERASE CBUA0032-RELATED"/>
    <property type="match status" value="1"/>
</dbReference>
<dbReference type="InterPro" id="IPR050884">
    <property type="entry name" value="CNP_phosphodiesterase-III"/>
</dbReference>
<dbReference type="InterPro" id="IPR029052">
    <property type="entry name" value="Metallo-depent_PP-like"/>
</dbReference>
<evidence type="ECO:0000259" key="5">
    <source>
        <dbReference type="Pfam" id="PF00149"/>
    </source>
</evidence>
<dbReference type="Gene3D" id="3.60.21.10">
    <property type="match status" value="1"/>
</dbReference>
<evidence type="ECO:0000256" key="2">
    <source>
        <dbReference type="ARBA" id="ARBA00022801"/>
    </source>
</evidence>
<keyword evidence="2 6" id="KW-0378">Hydrolase</keyword>
<dbReference type="EC" id="3.1.4.17" evidence="6"/>
<sequence>MEMIQITDLHITKDIENIKNDCKPYQTLSTTLKHIEHHHSNVKDVVITGDLSNDYTRESYMIIRNLLKKYQSTFYILPGNHDKLEHINTICDEQITTNSIDLSMSKTLVYNFDTHVPGKTNGHLKKKQINELNKKLCINKEVDKVIIFTHHPIIKIGSEWIDEHISENSEELIQLMLSHTDKEFKIFSGHVHQEFNCIKNNIEFFTTPSTCYQFKNQSEIFALETNLSYGYRVITLHDNSIRTKVLRI</sequence>
<dbReference type="EMBL" id="DQ068067">
    <property type="protein sequence ID" value="AAY89941.1"/>
    <property type="molecule type" value="Genomic_DNA"/>
</dbReference>
<comment type="similarity">
    <text evidence="4">Belongs to the cyclic nucleotide phosphodiesterase class-III family.</text>
</comment>
<accession>Q4JN56</accession>
<feature type="domain" description="Calcineurin-like phosphoesterase" evidence="5">
    <location>
        <begin position="4"/>
        <end position="193"/>
    </location>
</feature>
<evidence type="ECO:0000256" key="1">
    <source>
        <dbReference type="ARBA" id="ARBA00022723"/>
    </source>
</evidence>
<dbReference type="Pfam" id="PF00149">
    <property type="entry name" value="Metallophos"/>
    <property type="match status" value="1"/>
</dbReference>
<proteinExistence type="inferred from homology"/>
<reference evidence="6" key="1">
    <citation type="journal article" date="2005" name="PLoS Biol.">
        <title>New insights into metabolic properties of marine bacteria encoding proteorhodopsins.</title>
        <authorList>
            <person name="Sabehi G."/>
            <person name="Loy A."/>
            <person name="Jung K.H."/>
            <person name="Partha R."/>
            <person name="Spudich J.L."/>
            <person name="Isaacson T."/>
            <person name="Hirschberg J."/>
            <person name="Wagner M."/>
            <person name="Beja O."/>
        </authorList>
    </citation>
    <scope>NUCLEOTIDE SEQUENCE</scope>
</reference>
<gene>
    <name evidence="6" type="primary">cpdA</name>
</gene>
<name>Q4JN56_9BACT</name>
<dbReference type="SUPFAM" id="SSF56300">
    <property type="entry name" value="Metallo-dependent phosphatases"/>
    <property type="match status" value="1"/>
</dbReference>
<dbReference type="AlphaFoldDB" id="Q4JN56"/>
<keyword evidence="3" id="KW-0408">Iron</keyword>
<dbReference type="GO" id="GO:0046872">
    <property type="term" value="F:metal ion binding"/>
    <property type="evidence" value="ECO:0007669"/>
    <property type="project" value="UniProtKB-KW"/>
</dbReference>
<evidence type="ECO:0000256" key="4">
    <source>
        <dbReference type="ARBA" id="ARBA00025742"/>
    </source>
</evidence>
<keyword evidence="1" id="KW-0479">Metal-binding</keyword>
<evidence type="ECO:0000313" key="6">
    <source>
        <dbReference type="EMBL" id="AAY89941.1"/>
    </source>
</evidence>
<dbReference type="GO" id="GO:0004114">
    <property type="term" value="F:3',5'-cyclic-nucleotide phosphodiesterase activity"/>
    <property type="evidence" value="ECO:0007669"/>
    <property type="project" value="UniProtKB-EC"/>
</dbReference>
<dbReference type="PANTHER" id="PTHR42988">
    <property type="entry name" value="PHOSPHOHYDROLASE"/>
    <property type="match status" value="1"/>
</dbReference>
<evidence type="ECO:0000256" key="3">
    <source>
        <dbReference type="ARBA" id="ARBA00023004"/>
    </source>
</evidence>
<organism evidence="6">
    <name type="scientific">uncultured bacterium BAC13K9BAC</name>
    <dbReference type="NCBI Taxonomy" id="332979"/>
    <lineage>
        <taxon>Bacteria</taxon>
        <taxon>environmental samples</taxon>
    </lineage>
</organism>
<dbReference type="InterPro" id="IPR004843">
    <property type="entry name" value="Calcineurin-like_PHP"/>
</dbReference>